<evidence type="ECO:0000256" key="4">
    <source>
        <dbReference type="ARBA" id="ARBA00023163"/>
    </source>
</evidence>
<dbReference type="EMBL" id="JAACJK010000220">
    <property type="protein sequence ID" value="KAF5315657.1"/>
    <property type="molecule type" value="Genomic_DNA"/>
</dbReference>
<protein>
    <recommendedName>
        <fullName evidence="7">TAFII55 protein conserved region domain-containing protein</fullName>
    </recommendedName>
</protein>
<proteinExistence type="inferred from homology"/>
<evidence type="ECO:0000259" key="7">
    <source>
        <dbReference type="SMART" id="SM01370"/>
    </source>
</evidence>
<dbReference type="PANTHER" id="PTHR12228:SF0">
    <property type="entry name" value="TATA-BOX BINDING PROTEIN ASSOCIATED FACTOR 7"/>
    <property type="match status" value="1"/>
</dbReference>
<evidence type="ECO:0000313" key="8">
    <source>
        <dbReference type="EMBL" id="KAF5315657.1"/>
    </source>
</evidence>
<comment type="subcellular location">
    <subcellularLocation>
        <location evidence="1">Nucleus</location>
    </subcellularLocation>
</comment>
<gene>
    <name evidence="8" type="ORF">D9611_004913</name>
</gene>
<comment type="caution">
    <text evidence="8">The sequence shown here is derived from an EMBL/GenBank/DDBJ whole genome shotgun (WGS) entry which is preliminary data.</text>
</comment>
<feature type="compositionally biased region" description="Polar residues" evidence="6">
    <location>
        <begin position="46"/>
        <end position="61"/>
    </location>
</feature>
<dbReference type="InterPro" id="IPR037817">
    <property type="entry name" value="TAF7"/>
</dbReference>
<organism evidence="8 9">
    <name type="scientific">Ephemerocybe angulata</name>
    <dbReference type="NCBI Taxonomy" id="980116"/>
    <lineage>
        <taxon>Eukaryota</taxon>
        <taxon>Fungi</taxon>
        <taxon>Dikarya</taxon>
        <taxon>Basidiomycota</taxon>
        <taxon>Agaricomycotina</taxon>
        <taxon>Agaricomycetes</taxon>
        <taxon>Agaricomycetidae</taxon>
        <taxon>Agaricales</taxon>
        <taxon>Agaricineae</taxon>
        <taxon>Psathyrellaceae</taxon>
        <taxon>Ephemerocybe</taxon>
    </lineage>
</organism>
<feature type="compositionally biased region" description="Basic and acidic residues" evidence="6">
    <location>
        <begin position="430"/>
        <end position="447"/>
    </location>
</feature>
<dbReference type="PANTHER" id="PTHR12228">
    <property type="entry name" value="TRANSCRIPTION INITIATION FACTOR TFIID 55 KD SUBUNIT-RELATED"/>
    <property type="match status" value="1"/>
</dbReference>
<feature type="compositionally biased region" description="Polar residues" evidence="6">
    <location>
        <begin position="16"/>
        <end position="39"/>
    </location>
</feature>
<feature type="compositionally biased region" description="Basic and acidic residues" evidence="6">
    <location>
        <begin position="380"/>
        <end position="389"/>
    </location>
</feature>
<keyword evidence="3" id="KW-0805">Transcription regulation</keyword>
<keyword evidence="4" id="KW-0804">Transcription</keyword>
<accession>A0A8H5EX88</accession>
<evidence type="ECO:0000256" key="2">
    <source>
        <dbReference type="ARBA" id="ARBA00009368"/>
    </source>
</evidence>
<dbReference type="CDD" id="cd08047">
    <property type="entry name" value="TAF7"/>
    <property type="match status" value="1"/>
</dbReference>
<name>A0A8H5EX88_9AGAR</name>
<feature type="compositionally biased region" description="Acidic residues" evidence="6">
    <location>
        <begin position="464"/>
        <end position="484"/>
    </location>
</feature>
<evidence type="ECO:0000313" key="9">
    <source>
        <dbReference type="Proteomes" id="UP000541558"/>
    </source>
</evidence>
<feature type="compositionally biased region" description="Basic residues" evidence="6">
    <location>
        <begin position="79"/>
        <end position="88"/>
    </location>
</feature>
<dbReference type="OrthoDB" id="153872at2759"/>
<dbReference type="InterPro" id="IPR006751">
    <property type="entry name" value="TAFII55_prot_cons_reg"/>
</dbReference>
<dbReference type="GO" id="GO:0051123">
    <property type="term" value="P:RNA polymerase II preinitiation complex assembly"/>
    <property type="evidence" value="ECO:0007669"/>
    <property type="project" value="TreeGrafter"/>
</dbReference>
<dbReference type="GO" id="GO:0016251">
    <property type="term" value="F:RNA polymerase II general transcription initiation factor activity"/>
    <property type="evidence" value="ECO:0007669"/>
    <property type="project" value="TreeGrafter"/>
</dbReference>
<dbReference type="Pfam" id="PF04658">
    <property type="entry name" value="TAFII55_N"/>
    <property type="match status" value="1"/>
</dbReference>
<feature type="domain" description="TAFII55 protein conserved region" evidence="7">
    <location>
        <begin position="120"/>
        <end position="270"/>
    </location>
</feature>
<feature type="region of interest" description="Disordered" evidence="6">
    <location>
        <begin position="295"/>
        <end position="389"/>
    </location>
</feature>
<dbReference type="SMART" id="SM01370">
    <property type="entry name" value="TAFII55_N"/>
    <property type="match status" value="1"/>
</dbReference>
<keyword evidence="5" id="KW-0539">Nucleus</keyword>
<reference evidence="8 9" key="1">
    <citation type="journal article" date="2020" name="ISME J.">
        <title>Uncovering the hidden diversity of litter-decomposition mechanisms in mushroom-forming fungi.</title>
        <authorList>
            <person name="Floudas D."/>
            <person name="Bentzer J."/>
            <person name="Ahren D."/>
            <person name="Johansson T."/>
            <person name="Persson P."/>
            <person name="Tunlid A."/>
        </authorList>
    </citation>
    <scope>NUCLEOTIDE SEQUENCE [LARGE SCALE GENOMIC DNA]</scope>
    <source>
        <strain evidence="8 9">CBS 175.51</strain>
    </source>
</reference>
<feature type="region of interest" description="Disordered" evidence="6">
    <location>
        <begin position="1"/>
        <end position="108"/>
    </location>
</feature>
<dbReference type="GO" id="GO:0005669">
    <property type="term" value="C:transcription factor TFIID complex"/>
    <property type="evidence" value="ECO:0007669"/>
    <property type="project" value="InterPro"/>
</dbReference>
<evidence type="ECO:0000256" key="1">
    <source>
        <dbReference type="ARBA" id="ARBA00004123"/>
    </source>
</evidence>
<sequence>MDEDVIVVDDLEPTQPIHQRSSGNRNDRPSQAYSSSNGRTVEDKASMSSRLRTRASSNASVYTEPIESTERTTRSSASKPKHQPKLKLKLSDKAASQAPGTSFLGPYDRELDSDDEDLSFEEQFILRLPPGEDLEKMRKMVAAREVSNDVWFKFKDSRRGVFHIGNNLYSTKLVDLPCIIESQKTLDNKQMFKIADICQMLVVEDKIPDESNLTGHKNFNIDEFIWPHGITPPLHHVRKRRFRKRVNRRTIESVEQEVERLLDEDAMASEVKYDVLENVNPDLSDSEYIEQEVPLDAPTPAVSDLGEANTGDIGEGDEDEELEEHDESEAEPEGDIDEELAAELDMALGDDMDENGGDEEDEDEDESEEEDDDDDDDEEVQARHLLNEEIRDLEAAVTKKQTEVASSSNPLIRKRFEDALKKLTADLEMKRAQKDEMREKQRMKKEGIQATGGESDGDQVGGDGGEEDGDDDLFGPDEGDMDMS</sequence>
<feature type="region of interest" description="Disordered" evidence="6">
    <location>
        <begin position="430"/>
        <end position="484"/>
    </location>
</feature>
<evidence type="ECO:0000256" key="6">
    <source>
        <dbReference type="SAM" id="MobiDB-lite"/>
    </source>
</evidence>
<evidence type="ECO:0000256" key="5">
    <source>
        <dbReference type="ARBA" id="ARBA00023242"/>
    </source>
</evidence>
<comment type="similarity">
    <text evidence="2">Belongs to the TAF7 family.</text>
</comment>
<feature type="compositionally biased region" description="Acidic residues" evidence="6">
    <location>
        <begin position="1"/>
        <end position="12"/>
    </location>
</feature>
<evidence type="ECO:0000256" key="3">
    <source>
        <dbReference type="ARBA" id="ARBA00023015"/>
    </source>
</evidence>
<feature type="compositionally biased region" description="Acidic residues" evidence="6">
    <location>
        <begin position="314"/>
        <end position="379"/>
    </location>
</feature>
<dbReference type="Proteomes" id="UP000541558">
    <property type="component" value="Unassembled WGS sequence"/>
</dbReference>
<dbReference type="AlphaFoldDB" id="A0A8H5EX88"/>
<keyword evidence="9" id="KW-1185">Reference proteome</keyword>